<dbReference type="InterPro" id="IPR003423">
    <property type="entry name" value="OMP_efflux"/>
</dbReference>
<organism evidence="11 12">
    <name type="scientific">Andreprevotia lacus DSM 23236</name>
    <dbReference type="NCBI Taxonomy" id="1121001"/>
    <lineage>
        <taxon>Bacteria</taxon>
        <taxon>Pseudomonadati</taxon>
        <taxon>Pseudomonadota</taxon>
        <taxon>Betaproteobacteria</taxon>
        <taxon>Neisseriales</taxon>
        <taxon>Chitinibacteraceae</taxon>
        <taxon>Andreprevotia</taxon>
    </lineage>
</organism>
<evidence type="ECO:0000256" key="3">
    <source>
        <dbReference type="ARBA" id="ARBA00022448"/>
    </source>
</evidence>
<gene>
    <name evidence="11" type="ORF">SAMN02745857_04054</name>
</gene>
<keyword evidence="5" id="KW-0812">Transmembrane</keyword>
<dbReference type="PANTHER" id="PTHR30026:SF20">
    <property type="entry name" value="OUTER MEMBRANE PROTEIN TOLC"/>
    <property type="match status" value="1"/>
</dbReference>
<dbReference type="EMBL" id="FWXD01000041">
    <property type="protein sequence ID" value="SMC29716.1"/>
    <property type="molecule type" value="Genomic_DNA"/>
</dbReference>
<dbReference type="GO" id="GO:1990281">
    <property type="term" value="C:efflux pump complex"/>
    <property type="evidence" value="ECO:0007669"/>
    <property type="project" value="TreeGrafter"/>
</dbReference>
<evidence type="ECO:0000256" key="8">
    <source>
        <dbReference type="SAM" id="Coils"/>
    </source>
</evidence>
<dbReference type="NCBIfam" id="TIGR01844">
    <property type="entry name" value="type_I_sec_TolC"/>
    <property type="match status" value="1"/>
</dbReference>
<dbReference type="AlphaFoldDB" id="A0A1W1Y0M9"/>
<dbReference type="Gene3D" id="1.20.1600.10">
    <property type="entry name" value="Outer membrane efflux proteins (OEP)"/>
    <property type="match status" value="1"/>
</dbReference>
<accession>A0A1W1Y0M9</accession>
<keyword evidence="12" id="KW-1185">Reference proteome</keyword>
<dbReference type="STRING" id="1121001.SAMN02745857_04054"/>
<proteinExistence type="inferred from homology"/>
<evidence type="ECO:0000313" key="11">
    <source>
        <dbReference type="EMBL" id="SMC29716.1"/>
    </source>
</evidence>
<dbReference type="PANTHER" id="PTHR30026">
    <property type="entry name" value="OUTER MEMBRANE PROTEIN TOLC"/>
    <property type="match status" value="1"/>
</dbReference>
<sequence>MKKTTLALGLALCAPAVWAADLAQSLQAAQKYDATIAAARNTLLAGREKAEQGRALLLPKLSVDGSYAGVGTDYHPGNESPSSPAYDKNGAQYGATLNATQPLYRADLSASKDQLLKQSDLAELQYSAAEQDLILRVARAYFDVLEAEAKVELAVAQKQAVALQLEQARKMFEVGTATITDTNEAQAQYDAIVANEIQYNNDLAVRRAAYTELTSLDAQGLLPANPDLPTQPPQPNVLDEWLQTAQERNTSLLAQKLNLDIAKREIDKYRLASSPTLDLVASYGAQWRNSGISSSGGNDRTNSGSIGLQLSIPLFTGGARSSQLREAVAKDDAQRDTVEATRRGVVQQTRQAFLGVQSGAAQVNALRQSLKSSQSTLESTKLGREVGVRTTVDVLNAQQSYFLTRYNLISARYEYLYSRLQLAAAVGTLGENDLAQINGWLKSGSANK</sequence>
<comment type="similarity">
    <text evidence="2">Belongs to the outer membrane factor (OMF) (TC 1.B.17) family.</text>
</comment>
<keyword evidence="4" id="KW-1134">Transmembrane beta strand</keyword>
<dbReference type="Proteomes" id="UP000192761">
    <property type="component" value="Unassembled WGS sequence"/>
</dbReference>
<evidence type="ECO:0000256" key="6">
    <source>
        <dbReference type="ARBA" id="ARBA00023136"/>
    </source>
</evidence>
<keyword evidence="8" id="KW-0175">Coiled coil</keyword>
<dbReference type="GO" id="GO:0015562">
    <property type="term" value="F:efflux transmembrane transporter activity"/>
    <property type="evidence" value="ECO:0007669"/>
    <property type="project" value="InterPro"/>
</dbReference>
<dbReference type="InterPro" id="IPR010130">
    <property type="entry name" value="T1SS_OMP_TolC"/>
</dbReference>
<dbReference type="GO" id="GO:0015288">
    <property type="term" value="F:porin activity"/>
    <property type="evidence" value="ECO:0007669"/>
    <property type="project" value="TreeGrafter"/>
</dbReference>
<dbReference type="RefSeq" id="WP_176217040.1">
    <property type="nucleotide sequence ID" value="NZ_FWXD01000041.1"/>
</dbReference>
<dbReference type="SUPFAM" id="SSF56954">
    <property type="entry name" value="Outer membrane efflux proteins (OEP)"/>
    <property type="match status" value="1"/>
</dbReference>
<evidence type="ECO:0000256" key="10">
    <source>
        <dbReference type="SAM" id="SignalP"/>
    </source>
</evidence>
<keyword evidence="6" id="KW-0472">Membrane</keyword>
<evidence type="ECO:0000256" key="1">
    <source>
        <dbReference type="ARBA" id="ARBA00004442"/>
    </source>
</evidence>
<evidence type="ECO:0000256" key="2">
    <source>
        <dbReference type="ARBA" id="ARBA00007613"/>
    </source>
</evidence>
<keyword evidence="3" id="KW-0813">Transport</keyword>
<dbReference type="Pfam" id="PF02321">
    <property type="entry name" value="OEP"/>
    <property type="match status" value="2"/>
</dbReference>
<reference evidence="11 12" key="1">
    <citation type="submission" date="2017-04" db="EMBL/GenBank/DDBJ databases">
        <authorList>
            <person name="Afonso C.L."/>
            <person name="Miller P.J."/>
            <person name="Scott M.A."/>
            <person name="Spackman E."/>
            <person name="Goraichik I."/>
            <person name="Dimitrov K.M."/>
            <person name="Suarez D.L."/>
            <person name="Swayne D.E."/>
        </authorList>
    </citation>
    <scope>NUCLEOTIDE SEQUENCE [LARGE SCALE GENOMIC DNA]</scope>
    <source>
        <strain evidence="11 12">DSM 23236</strain>
    </source>
</reference>
<comment type="subcellular location">
    <subcellularLocation>
        <location evidence="1">Cell outer membrane</location>
    </subcellularLocation>
</comment>
<feature type="signal peptide" evidence="10">
    <location>
        <begin position="1"/>
        <end position="19"/>
    </location>
</feature>
<keyword evidence="7" id="KW-0998">Cell outer membrane</keyword>
<protein>
    <submittedName>
        <fullName evidence="11">Outer membrane protein</fullName>
    </submittedName>
</protein>
<feature type="chain" id="PRO_5010731722" evidence="10">
    <location>
        <begin position="20"/>
        <end position="448"/>
    </location>
</feature>
<evidence type="ECO:0000256" key="4">
    <source>
        <dbReference type="ARBA" id="ARBA00022452"/>
    </source>
</evidence>
<feature type="coiled-coil region" evidence="8">
    <location>
        <begin position="112"/>
        <end position="166"/>
    </location>
</feature>
<dbReference type="GO" id="GO:0009279">
    <property type="term" value="C:cell outer membrane"/>
    <property type="evidence" value="ECO:0007669"/>
    <property type="project" value="UniProtKB-SubCell"/>
</dbReference>
<evidence type="ECO:0000256" key="7">
    <source>
        <dbReference type="ARBA" id="ARBA00023237"/>
    </source>
</evidence>
<evidence type="ECO:0000256" key="5">
    <source>
        <dbReference type="ARBA" id="ARBA00022692"/>
    </source>
</evidence>
<feature type="region of interest" description="Disordered" evidence="9">
    <location>
        <begin position="72"/>
        <end position="91"/>
    </location>
</feature>
<evidence type="ECO:0000313" key="12">
    <source>
        <dbReference type="Proteomes" id="UP000192761"/>
    </source>
</evidence>
<keyword evidence="10" id="KW-0732">Signal</keyword>
<evidence type="ECO:0000256" key="9">
    <source>
        <dbReference type="SAM" id="MobiDB-lite"/>
    </source>
</evidence>
<dbReference type="InterPro" id="IPR051906">
    <property type="entry name" value="TolC-like"/>
</dbReference>
<name>A0A1W1Y0M9_9NEIS</name>